<dbReference type="EMBL" id="LKAM01000006">
    <property type="protein sequence ID" value="KUM47974.1"/>
    <property type="molecule type" value="Genomic_DNA"/>
</dbReference>
<name>A0A101LZ05_PICGL</name>
<reference evidence="1" key="1">
    <citation type="journal article" date="2015" name="Genome Biol. Evol.">
        <title>Organellar Genomes of White Spruce (Picea glauca): Assembly and Annotation.</title>
        <authorList>
            <person name="Jackman S.D."/>
            <person name="Warren R.L."/>
            <person name="Gibb E.A."/>
            <person name="Vandervalk B.P."/>
            <person name="Mohamadi H."/>
            <person name="Chu J."/>
            <person name="Raymond A."/>
            <person name="Pleasance S."/>
            <person name="Coope R."/>
            <person name="Wildung M.R."/>
            <person name="Ritland C.E."/>
            <person name="Bousquet J."/>
            <person name="Jones S.J."/>
            <person name="Bohlmann J."/>
            <person name="Birol I."/>
        </authorList>
    </citation>
    <scope>NUCLEOTIDE SEQUENCE [LARGE SCALE GENOMIC DNA]</scope>
    <source>
        <tissue evidence="1">Flushing bud</tissue>
    </source>
</reference>
<gene>
    <name evidence="1" type="ORF">ABT39_MTgene4969</name>
</gene>
<dbReference type="AlphaFoldDB" id="A0A101LZ05"/>
<protein>
    <submittedName>
        <fullName evidence="1">Uncharacterized protein</fullName>
    </submittedName>
</protein>
<sequence>MLIQCSFYIRDILTHSLKVCDPNQTFSWSLRACNKPLRTTSSLFIYVIPVDIHPLFSSR</sequence>
<keyword evidence="1" id="KW-0496">Mitochondrion</keyword>
<proteinExistence type="predicted"/>
<organism evidence="1">
    <name type="scientific">Picea glauca</name>
    <name type="common">White spruce</name>
    <name type="synonym">Pinus glauca</name>
    <dbReference type="NCBI Taxonomy" id="3330"/>
    <lineage>
        <taxon>Eukaryota</taxon>
        <taxon>Viridiplantae</taxon>
        <taxon>Streptophyta</taxon>
        <taxon>Embryophyta</taxon>
        <taxon>Tracheophyta</taxon>
        <taxon>Spermatophyta</taxon>
        <taxon>Pinopsida</taxon>
        <taxon>Pinidae</taxon>
        <taxon>Conifers I</taxon>
        <taxon>Pinales</taxon>
        <taxon>Pinaceae</taxon>
        <taxon>Picea</taxon>
    </lineage>
</organism>
<comment type="caution">
    <text evidence="1">The sequence shown here is derived from an EMBL/GenBank/DDBJ whole genome shotgun (WGS) entry which is preliminary data.</text>
</comment>
<accession>A0A101LZ05</accession>
<evidence type="ECO:0000313" key="1">
    <source>
        <dbReference type="EMBL" id="KUM47974.1"/>
    </source>
</evidence>
<geneLocation type="mitochondrion" evidence="1"/>